<dbReference type="AlphaFoldDB" id="A0A1I0H629"/>
<dbReference type="NCBIfam" id="TIGR01498">
    <property type="entry name" value="folK"/>
    <property type="match status" value="1"/>
</dbReference>
<evidence type="ECO:0000256" key="7">
    <source>
        <dbReference type="ARBA" id="ARBA00022909"/>
    </source>
</evidence>
<dbReference type="PANTHER" id="PTHR43071:SF2">
    <property type="entry name" value="2-AMINO-4-HYDROXY-6-HYDROXYMETHYLDIHYDROPTERIDINE PYROPHOSPHOKINASE"/>
    <property type="match status" value="1"/>
</dbReference>
<dbReference type="SUPFAM" id="SSF55083">
    <property type="entry name" value="6-hydroxymethyl-7,8-dihydropterin pyrophosphokinase, HPPK"/>
    <property type="match status" value="1"/>
</dbReference>
<keyword evidence="3" id="KW-0808">Transferase</keyword>
<dbReference type="STRING" id="430453.SAMN04487962_12432"/>
<proteinExistence type="predicted"/>
<keyword evidence="4" id="KW-0547">Nucleotide-binding</keyword>
<dbReference type="UniPathway" id="UPA00077">
    <property type="reaction ID" value="UER00155"/>
</dbReference>
<dbReference type="GO" id="GO:0046654">
    <property type="term" value="P:tetrahydrofolate biosynthetic process"/>
    <property type="evidence" value="ECO:0007669"/>
    <property type="project" value="UniProtKB-UniPathway"/>
</dbReference>
<evidence type="ECO:0000256" key="5">
    <source>
        <dbReference type="ARBA" id="ARBA00022777"/>
    </source>
</evidence>
<evidence type="ECO:0000256" key="1">
    <source>
        <dbReference type="ARBA" id="ARBA00005051"/>
    </source>
</evidence>
<sequence>MAGPVQVFIGVGSNVDRHHHIRAGLEALAQAFGELAVSPIYESEAVGFDGSPFFNLVVGVRTAKSVGELSRCLKAIELANGRKPGAPRFSPRTLDLDVLTYGDLDQATDGVEIPRPEILYNAFVLRPLAELAGDQRHPVNGRTYRELWQAYDREQKLWPADFRWPG</sequence>
<dbReference type="OrthoDB" id="9790168at2"/>
<evidence type="ECO:0000259" key="8">
    <source>
        <dbReference type="Pfam" id="PF01288"/>
    </source>
</evidence>
<dbReference type="InterPro" id="IPR035907">
    <property type="entry name" value="Hppk_sf"/>
</dbReference>
<organism evidence="9 10">
    <name type="scientific">Marinobacter segnicrescens</name>
    <dbReference type="NCBI Taxonomy" id="430453"/>
    <lineage>
        <taxon>Bacteria</taxon>
        <taxon>Pseudomonadati</taxon>
        <taxon>Pseudomonadota</taxon>
        <taxon>Gammaproteobacteria</taxon>
        <taxon>Pseudomonadales</taxon>
        <taxon>Marinobacteraceae</taxon>
        <taxon>Marinobacter</taxon>
    </lineage>
</organism>
<evidence type="ECO:0000256" key="3">
    <source>
        <dbReference type="ARBA" id="ARBA00022679"/>
    </source>
</evidence>
<dbReference type="RefSeq" id="WP_091854347.1">
    <property type="nucleotide sequence ID" value="NZ_FOHZ01000024.1"/>
</dbReference>
<dbReference type="EC" id="2.7.6.3" evidence="2"/>
<keyword evidence="7" id="KW-0289">Folate biosynthesis</keyword>
<gene>
    <name evidence="9" type="ORF">SAMN04487962_12432</name>
</gene>
<dbReference type="EMBL" id="FOHZ01000024">
    <property type="protein sequence ID" value="SET79056.1"/>
    <property type="molecule type" value="Genomic_DNA"/>
</dbReference>
<name>A0A1I0H629_9GAMM</name>
<evidence type="ECO:0000313" key="10">
    <source>
        <dbReference type="Proteomes" id="UP000198762"/>
    </source>
</evidence>
<dbReference type="GO" id="GO:0003848">
    <property type="term" value="F:2-amino-4-hydroxy-6-hydroxymethyldihydropteridine diphosphokinase activity"/>
    <property type="evidence" value="ECO:0007669"/>
    <property type="project" value="UniProtKB-EC"/>
</dbReference>
<protein>
    <recommendedName>
        <fullName evidence="2">2-amino-4-hydroxy-6-hydroxymethyldihydropteridine diphosphokinase</fullName>
        <ecNumber evidence="2">2.7.6.3</ecNumber>
    </recommendedName>
</protein>
<keyword evidence="5 9" id="KW-0418">Kinase</keyword>
<reference evidence="10" key="1">
    <citation type="submission" date="2016-10" db="EMBL/GenBank/DDBJ databases">
        <authorList>
            <person name="Varghese N."/>
            <person name="Submissions S."/>
        </authorList>
    </citation>
    <scope>NUCLEOTIDE SEQUENCE [LARGE SCALE GENOMIC DNA]</scope>
    <source>
        <strain evidence="10">CGMCC 1.6489</strain>
    </source>
</reference>
<evidence type="ECO:0000256" key="6">
    <source>
        <dbReference type="ARBA" id="ARBA00022840"/>
    </source>
</evidence>
<accession>A0A1I0H629</accession>
<dbReference type="Pfam" id="PF01288">
    <property type="entry name" value="HPPK"/>
    <property type="match status" value="1"/>
</dbReference>
<comment type="pathway">
    <text evidence="1">Cofactor biosynthesis; tetrahydrofolate biosynthesis; 2-amino-4-hydroxy-6-hydroxymethyl-7,8-dihydropteridine diphosphate from 7,8-dihydroneopterin triphosphate: step 4/4.</text>
</comment>
<keyword evidence="10" id="KW-1185">Reference proteome</keyword>
<evidence type="ECO:0000313" key="9">
    <source>
        <dbReference type="EMBL" id="SET79056.1"/>
    </source>
</evidence>
<dbReference type="Proteomes" id="UP000198762">
    <property type="component" value="Unassembled WGS sequence"/>
</dbReference>
<dbReference type="Gene3D" id="3.30.70.560">
    <property type="entry name" value="7,8-Dihydro-6-hydroxymethylpterin-pyrophosphokinase HPPK"/>
    <property type="match status" value="1"/>
</dbReference>
<keyword evidence="6" id="KW-0067">ATP-binding</keyword>
<dbReference type="GO" id="GO:0005524">
    <property type="term" value="F:ATP binding"/>
    <property type="evidence" value="ECO:0007669"/>
    <property type="project" value="UniProtKB-KW"/>
</dbReference>
<evidence type="ECO:0000256" key="2">
    <source>
        <dbReference type="ARBA" id="ARBA00013253"/>
    </source>
</evidence>
<feature type="domain" description="7,8-dihydro-6-hydroxymethylpterin-pyrophosphokinase" evidence="8">
    <location>
        <begin position="8"/>
        <end position="132"/>
    </location>
</feature>
<dbReference type="GO" id="GO:0016301">
    <property type="term" value="F:kinase activity"/>
    <property type="evidence" value="ECO:0007669"/>
    <property type="project" value="UniProtKB-KW"/>
</dbReference>
<dbReference type="InterPro" id="IPR000550">
    <property type="entry name" value="Hppk"/>
</dbReference>
<dbReference type="GO" id="GO:0046656">
    <property type="term" value="P:folic acid biosynthetic process"/>
    <property type="evidence" value="ECO:0007669"/>
    <property type="project" value="UniProtKB-KW"/>
</dbReference>
<dbReference type="CDD" id="cd00483">
    <property type="entry name" value="HPPK"/>
    <property type="match status" value="1"/>
</dbReference>
<evidence type="ECO:0000256" key="4">
    <source>
        <dbReference type="ARBA" id="ARBA00022741"/>
    </source>
</evidence>
<dbReference type="PANTHER" id="PTHR43071">
    <property type="entry name" value="2-AMINO-4-HYDROXY-6-HYDROXYMETHYLDIHYDROPTERIDINE PYROPHOSPHOKINASE"/>
    <property type="match status" value="1"/>
</dbReference>